<evidence type="ECO:0008006" key="3">
    <source>
        <dbReference type="Google" id="ProtNLM"/>
    </source>
</evidence>
<dbReference type="GeneID" id="20359568"/>
<protein>
    <recommendedName>
        <fullName evidence="3">F-box domain-containing protein</fullName>
    </recommendedName>
</protein>
<evidence type="ECO:0000313" key="2">
    <source>
        <dbReference type="Proteomes" id="UP000007978"/>
    </source>
</evidence>
<dbReference type="Proteomes" id="UP000007978">
    <property type="component" value="Chromosome 3"/>
</dbReference>
<evidence type="ECO:0000313" key="1">
    <source>
        <dbReference type="EMBL" id="EKJ78805.1"/>
    </source>
</evidence>
<name>K3W354_FUSPC</name>
<dbReference type="RefSeq" id="XP_009252343.1">
    <property type="nucleotide sequence ID" value="XM_009254068.1"/>
</dbReference>
<dbReference type="OrthoDB" id="4358152at2759"/>
<dbReference type="EMBL" id="AFNW01000019">
    <property type="protein sequence ID" value="EKJ78805.1"/>
    <property type="molecule type" value="Genomic_DNA"/>
</dbReference>
<sequence length="451" mass="51816">MASSPRKTSIEVLPPEILLPIVTSLPGLDTLWDLLRASPNAWRFFNKNALFIVENILSGPNAILPPVVAEVVRAVILARSKALPFQNLRDLQRRFLFRLFPCFPSIGQSKDNLINIGPEVLSAAAPSVSVLRSTVATACQISTLSQACLSSYLERLRDPSFRPMHCLDPNMNYRGSLGLGNKWVPVWDRVFESTPAKVVDAGQPNWVEEMRAVRALWVVQLVGEVQRQMDTLDWPEEDVDKLKGMSPADMIDQNHFDEARQKSEEVKSLMHYIATLDEAKQDTYYRLPPPPPFVRWTTASPSRNERFRKFIRYRKDGTPLSISFPTDDNLWGRTEECLNREAPGMFIYRELNSPWTDQISASPIRGVKFGSFRRLGFAFWETWRMHLLGMHRDLDLRNAPSTSFYMFAWESILPNDEVANLKAELREERHVGLQRCELERKQIQEEDQNLE</sequence>
<dbReference type="AlphaFoldDB" id="K3W354"/>
<dbReference type="eggNOG" id="ENOG502T1M9">
    <property type="taxonomic scope" value="Eukaryota"/>
</dbReference>
<keyword evidence="2" id="KW-1185">Reference proteome</keyword>
<comment type="caution">
    <text evidence="1">The sequence shown here is derived from an EMBL/GenBank/DDBJ whole genome shotgun (WGS) entry which is preliminary data.</text>
</comment>
<dbReference type="HOGENOM" id="CLU_037438_1_0_1"/>
<dbReference type="KEGG" id="fpu:FPSE_00948"/>
<gene>
    <name evidence="1" type="ORF">FPSE_00948</name>
</gene>
<reference evidence="1 2" key="1">
    <citation type="journal article" date="2012" name="PLoS Pathog.">
        <title>Comparative pathogenomics reveals horizontally acquired novel virulence genes in fungi infecting cereal hosts.</title>
        <authorList>
            <person name="Gardiner D.M."/>
            <person name="McDonald M.C."/>
            <person name="Covarelli L."/>
            <person name="Solomon P.S."/>
            <person name="Rusu A.G."/>
            <person name="Marshall M."/>
            <person name="Kazan K."/>
            <person name="Chakraborty S."/>
            <person name="McDonald B.A."/>
            <person name="Manners J.M."/>
        </authorList>
    </citation>
    <scope>NUCLEOTIDE SEQUENCE [LARGE SCALE GENOMIC DNA]</scope>
    <source>
        <strain evidence="1 2">CS3096</strain>
    </source>
</reference>
<accession>K3W354</accession>
<organism evidence="1 2">
    <name type="scientific">Fusarium pseudograminearum (strain CS3096)</name>
    <name type="common">Wheat and barley crown-rot fungus</name>
    <dbReference type="NCBI Taxonomy" id="1028729"/>
    <lineage>
        <taxon>Eukaryota</taxon>
        <taxon>Fungi</taxon>
        <taxon>Dikarya</taxon>
        <taxon>Ascomycota</taxon>
        <taxon>Pezizomycotina</taxon>
        <taxon>Sordariomycetes</taxon>
        <taxon>Hypocreomycetidae</taxon>
        <taxon>Hypocreales</taxon>
        <taxon>Nectriaceae</taxon>
        <taxon>Fusarium</taxon>
    </lineage>
</organism>
<proteinExistence type="predicted"/>